<evidence type="ECO:0000313" key="3">
    <source>
        <dbReference type="Proteomes" id="UP000324222"/>
    </source>
</evidence>
<dbReference type="AlphaFoldDB" id="A0A5B7DB03"/>
<organism evidence="2 3">
    <name type="scientific">Portunus trituberculatus</name>
    <name type="common">Swimming crab</name>
    <name type="synonym">Neptunus trituberculatus</name>
    <dbReference type="NCBI Taxonomy" id="210409"/>
    <lineage>
        <taxon>Eukaryota</taxon>
        <taxon>Metazoa</taxon>
        <taxon>Ecdysozoa</taxon>
        <taxon>Arthropoda</taxon>
        <taxon>Crustacea</taxon>
        <taxon>Multicrustacea</taxon>
        <taxon>Malacostraca</taxon>
        <taxon>Eumalacostraca</taxon>
        <taxon>Eucarida</taxon>
        <taxon>Decapoda</taxon>
        <taxon>Pleocyemata</taxon>
        <taxon>Brachyura</taxon>
        <taxon>Eubrachyura</taxon>
        <taxon>Portunoidea</taxon>
        <taxon>Portunidae</taxon>
        <taxon>Portuninae</taxon>
        <taxon>Portunus</taxon>
    </lineage>
</organism>
<sequence>MDDMRTQVCHYIRRSVITEDLFYPMEIPNKSVIFQSLSSGSTPTPNHKAIEPRHHGVLYLYPLPPRSCTTPHGVLTRDTSRPRKVNSALRGGEDEGGEGKAAGNPTPPRPSPSTSPLPLY</sequence>
<accession>A0A5B7DB03</accession>
<feature type="region of interest" description="Disordered" evidence="1">
    <location>
        <begin position="70"/>
        <end position="120"/>
    </location>
</feature>
<dbReference type="Proteomes" id="UP000324222">
    <property type="component" value="Unassembled WGS sequence"/>
</dbReference>
<gene>
    <name evidence="2" type="ORF">E2C01_011412</name>
</gene>
<name>A0A5B7DB03_PORTR</name>
<reference evidence="2 3" key="1">
    <citation type="submission" date="2019-05" db="EMBL/GenBank/DDBJ databases">
        <title>Another draft genome of Portunus trituberculatus and its Hox gene families provides insights of decapod evolution.</title>
        <authorList>
            <person name="Jeong J.-H."/>
            <person name="Song I."/>
            <person name="Kim S."/>
            <person name="Choi T."/>
            <person name="Kim D."/>
            <person name="Ryu S."/>
            <person name="Kim W."/>
        </authorList>
    </citation>
    <scope>NUCLEOTIDE SEQUENCE [LARGE SCALE GENOMIC DNA]</scope>
    <source>
        <tissue evidence="2">Muscle</tissue>
    </source>
</reference>
<feature type="compositionally biased region" description="Pro residues" evidence="1">
    <location>
        <begin position="105"/>
        <end position="120"/>
    </location>
</feature>
<proteinExistence type="predicted"/>
<protein>
    <submittedName>
        <fullName evidence="2">Uncharacterized protein</fullName>
    </submittedName>
</protein>
<evidence type="ECO:0000256" key="1">
    <source>
        <dbReference type="SAM" id="MobiDB-lite"/>
    </source>
</evidence>
<dbReference type="EMBL" id="VSRR010000688">
    <property type="protein sequence ID" value="MPC18524.1"/>
    <property type="molecule type" value="Genomic_DNA"/>
</dbReference>
<keyword evidence="3" id="KW-1185">Reference proteome</keyword>
<evidence type="ECO:0000313" key="2">
    <source>
        <dbReference type="EMBL" id="MPC18524.1"/>
    </source>
</evidence>
<comment type="caution">
    <text evidence="2">The sequence shown here is derived from an EMBL/GenBank/DDBJ whole genome shotgun (WGS) entry which is preliminary data.</text>
</comment>